<name>A0ABS1E2C8_9GAMM</name>
<accession>A0ABS1E2C8</accession>
<keyword evidence="6" id="KW-0067">ATP-binding</keyword>
<dbReference type="CDD" id="cd00483">
    <property type="entry name" value="HPPK"/>
    <property type="match status" value="1"/>
</dbReference>
<proteinExistence type="predicted"/>
<keyword evidence="3" id="KW-0808">Transferase</keyword>
<protein>
    <recommendedName>
        <fullName evidence="2">2-amino-4-hydroxy-6-hydroxymethyldihydropteridine diphosphokinase</fullName>
        <ecNumber evidence="2">2.7.6.3</ecNumber>
    </recommendedName>
</protein>
<dbReference type="RefSeq" id="WP_200255989.1">
    <property type="nucleotide sequence ID" value="NZ_NRSH01000005.1"/>
</dbReference>
<evidence type="ECO:0000256" key="6">
    <source>
        <dbReference type="ARBA" id="ARBA00022840"/>
    </source>
</evidence>
<dbReference type="InterPro" id="IPR035907">
    <property type="entry name" value="Hppk_sf"/>
</dbReference>
<evidence type="ECO:0000313" key="9">
    <source>
        <dbReference type="EMBL" id="MBK1725633.1"/>
    </source>
</evidence>
<evidence type="ECO:0000256" key="2">
    <source>
        <dbReference type="ARBA" id="ARBA00013253"/>
    </source>
</evidence>
<dbReference type="EC" id="2.7.6.3" evidence="2"/>
<evidence type="ECO:0000313" key="10">
    <source>
        <dbReference type="Proteomes" id="UP000738126"/>
    </source>
</evidence>
<comment type="pathway">
    <text evidence="1">Cofactor biosynthesis; tetrahydrofolate biosynthesis; 2-amino-4-hydroxy-6-hydroxymethyl-7,8-dihydropteridine diphosphate from 7,8-dihydroneopterin triphosphate: step 4/4.</text>
</comment>
<keyword evidence="5" id="KW-0418">Kinase</keyword>
<keyword evidence="7" id="KW-0289">Folate biosynthesis</keyword>
<dbReference type="InterPro" id="IPR000550">
    <property type="entry name" value="Hppk"/>
</dbReference>
<evidence type="ECO:0000256" key="3">
    <source>
        <dbReference type="ARBA" id="ARBA00022679"/>
    </source>
</evidence>
<dbReference type="PANTHER" id="PTHR43071:SF2">
    <property type="entry name" value="2-AMINO-4-HYDROXY-6-HYDROXYMETHYLDIHYDROPTERIDINE PYROPHOSPHOKINASE"/>
    <property type="match status" value="1"/>
</dbReference>
<dbReference type="Gene3D" id="3.30.70.560">
    <property type="entry name" value="7,8-Dihydro-6-hydroxymethylpterin-pyrophosphokinase HPPK"/>
    <property type="match status" value="1"/>
</dbReference>
<dbReference type="SUPFAM" id="SSF55083">
    <property type="entry name" value="6-hydroxymethyl-7,8-dihydropterin pyrophosphokinase, HPPK"/>
    <property type="match status" value="1"/>
</dbReference>
<feature type="domain" description="7,8-dihydro-6-hydroxymethylpterin-pyrophosphokinase" evidence="8">
    <location>
        <begin position="4"/>
        <end position="129"/>
    </location>
</feature>
<evidence type="ECO:0000256" key="1">
    <source>
        <dbReference type="ARBA" id="ARBA00005051"/>
    </source>
</evidence>
<reference evidence="9 10" key="1">
    <citation type="journal article" date="2020" name="Microorganisms">
        <title>Osmotic Adaptation and Compatible Solute Biosynthesis of Phototrophic Bacteria as Revealed from Genome Analyses.</title>
        <authorList>
            <person name="Imhoff J.F."/>
            <person name="Rahn T."/>
            <person name="Kunzel S."/>
            <person name="Keller A."/>
            <person name="Neulinger S.C."/>
        </authorList>
    </citation>
    <scope>NUCLEOTIDE SEQUENCE [LARGE SCALE GENOMIC DNA]</scope>
    <source>
        <strain evidence="9 10">DSM 15116</strain>
    </source>
</reference>
<gene>
    <name evidence="9" type="primary">folK</name>
    <name evidence="9" type="ORF">CKO13_01035</name>
</gene>
<evidence type="ECO:0000256" key="7">
    <source>
        <dbReference type="ARBA" id="ARBA00022909"/>
    </source>
</evidence>
<dbReference type="Pfam" id="PF01288">
    <property type="entry name" value="HPPK"/>
    <property type="match status" value="1"/>
</dbReference>
<dbReference type="EMBL" id="NRSH01000005">
    <property type="protein sequence ID" value="MBK1725633.1"/>
    <property type="molecule type" value="Genomic_DNA"/>
</dbReference>
<organism evidence="9 10">
    <name type="scientific">Halorhodospira neutriphila</name>
    <dbReference type="NCBI Taxonomy" id="168379"/>
    <lineage>
        <taxon>Bacteria</taxon>
        <taxon>Pseudomonadati</taxon>
        <taxon>Pseudomonadota</taxon>
        <taxon>Gammaproteobacteria</taxon>
        <taxon>Chromatiales</taxon>
        <taxon>Ectothiorhodospiraceae</taxon>
        <taxon>Halorhodospira</taxon>
    </lineage>
</organism>
<evidence type="ECO:0000256" key="4">
    <source>
        <dbReference type="ARBA" id="ARBA00022741"/>
    </source>
</evidence>
<keyword evidence="10" id="KW-1185">Reference proteome</keyword>
<evidence type="ECO:0000259" key="8">
    <source>
        <dbReference type="Pfam" id="PF01288"/>
    </source>
</evidence>
<dbReference type="NCBIfam" id="TIGR01498">
    <property type="entry name" value="folK"/>
    <property type="match status" value="1"/>
</dbReference>
<comment type="caution">
    <text evidence="9">The sequence shown here is derived from an EMBL/GenBank/DDBJ whole genome shotgun (WGS) entry which is preliminary data.</text>
</comment>
<sequence length="162" mass="17709">MRAYLSIGSNIDRERNIRSALAALRARWPGIVFSPVYESEAVGFEGAAFYNLAAGFDAEEPLEAVLAALHEIESAHGRQRSGPKFSARTLDLDLLSWGEAVVDGDPATLPRREILKFDFVLRPLADIAPTQRHPTQGQTYRELWAAFTGPSSIRGAVSLAEA</sequence>
<evidence type="ECO:0000256" key="5">
    <source>
        <dbReference type="ARBA" id="ARBA00022777"/>
    </source>
</evidence>
<dbReference type="Proteomes" id="UP000738126">
    <property type="component" value="Unassembled WGS sequence"/>
</dbReference>
<keyword evidence="4" id="KW-0547">Nucleotide-binding</keyword>
<dbReference type="PANTHER" id="PTHR43071">
    <property type="entry name" value="2-AMINO-4-HYDROXY-6-HYDROXYMETHYLDIHYDROPTERIDINE PYROPHOSPHOKINASE"/>
    <property type="match status" value="1"/>
</dbReference>